<gene>
    <name evidence="2" type="ORF">D9757_012115</name>
</gene>
<keyword evidence="1" id="KW-1133">Transmembrane helix</keyword>
<feature type="transmembrane region" description="Helical" evidence="1">
    <location>
        <begin position="255"/>
        <end position="273"/>
    </location>
</feature>
<keyword evidence="1" id="KW-0812">Transmembrane</keyword>
<name>A0A8H5GIL5_9AGAR</name>
<dbReference type="EMBL" id="JAACJN010000171">
    <property type="protein sequence ID" value="KAF5365385.1"/>
    <property type="molecule type" value="Genomic_DNA"/>
</dbReference>
<sequence length="291" mass="32166">MYRRLVWILKLIFFLYVAVAVGFLGYIMTTGGVSLFIDVVASLRKPNKERPDLAIDLLTLFLAVPSMFFSVAFLIFFVFGLLDVMFNINIYHRTLRFFEDRDSGLKKSHVRFTINGVRILPDQLMWSASAFILAIISTGGSWTRNSTLVNISGASNAIATLLRGILDANHSSQSNTAPQWRDTRIIDSGANIMEAMENGNYSQSRFPNQNLNSPLEHTFSQVKRKETWAQWGLTILAVVLGSISAGGGWKNNPTLVNIAGVGAVLIPVGTLLFGPDHQHYTALAPSISNAR</sequence>
<comment type="caution">
    <text evidence="2">The sequence shown here is derived from an EMBL/GenBank/DDBJ whole genome shotgun (WGS) entry which is preliminary data.</text>
</comment>
<evidence type="ECO:0000313" key="3">
    <source>
        <dbReference type="Proteomes" id="UP000518752"/>
    </source>
</evidence>
<protein>
    <submittedName>
        <fullName evidence="2">Uncharacterized protein</fullName>
    </submittedName>
</protein>
<evidence type="ECO:0000256" key="1">
    <source>
        <dbReference type="SAM" id="Phobius"/>
    </source>
</evidence>
<feature type="transmembrane region" description="Helical" evidence="1">
    <location>
        <begin position="12"/>
        <end position="37"/>
    </location>
</feature>
<evidence type="ECO:0000313" key="2">
    <source>
        <dbReference type="EMBL" id="KAF5365385.1"/>
    </source>
</evidence>
<dbReference type="Proteomes" id="UP000518752">
    <property type="component" value="Unassembled WGS sequence"/>
</dbReference>
<accession>A0A8H5GIL5</accession>
<feature type="transmembrane region" description="Helical" evidence="1">
    <location>
        <begin position="228"/>
        <end position="249"/>
    </location>
</feature>
<organism evidence="2 3">
    <name type="scientific">Collybiopsis confluens</name>
    <dbReference type="NCBI Taxonomy" id="2823264"/>
    <lineage>
        <taxon>Eukaryota</taxon>
        <taxon>Fungi</taxon>
        <taxon>Dikarya</taxon>
        <taxon>Basidiomycota</taxon>
        <taxon>Agaricomycotina</taxon>
        <taxon>Agaricomycetes</taxon>
        <taxon>Agaricomycetidae</taxon>
        <taxon>Agaricales</taxon>
        <taxon>Marasmiineae</taxon>
        <taxon>Omphalotaceae</taxon>
        <taxon>Collybiopsis</taxon>
    </lineage>
</organism>
<dbReference type="AlphaFoldDB" id="A0A8H5GIL5"/>
<feature type="transmembrane region" description="Helical" evidence="1">
    <location>
        <begin position="57"/>
        <end position="86"/>
    </location>
</feature>
<proteinExistence type="predicted"/>
<reference evidence="2 3" key="1">
    <citation type="journal article" date="2020" name="ISME J.">
        <title>Uncovering the hidden diversity of litter-decomposition mechanisms in mushroom-forming fungi.</title>
        <authorList>
            <person name="Floudas D."/>
            <person name="Bentzer J."/>
            <person name="Ahren D."/>
            <person name="Johansson T."/>
            <person name="Persson P."/>
            <person name="Tunlid A."/>
        </authorList>
    </citation>
    <scope>NUCLEOTIDE SEQUENCE [LARGE SCALE GENOMIC DNA]</scope>
    <source>
        <strain evidence="2 3">CBS 406.79</strain>
    </source>
</reference>
<keyword evidence="3" id="KW-1185">Reference proteome</keyword>
<keyword evidence="1" id="KW-0472">Membrane</keyword>